<evidence type="ECO:0000313" key="2">
    <source>
        <dbReference type="Proteomes" id="UP000266669"/>
    </source>
</evidence>
<dbReference type="Proteomes" id="UP000266669">
    <property type="component" value="Unassembled WGS sequence"/>
</dbReference>
<dbReference type="EMBL" id="QHCS01000002">
    <property type="protein sequence ID" value="RHX86465.1"/>
    <property type="molecule type" value="Genomic_DNA"/>
</dbReference>
<protein>
    <submittedName>
        <fullName evidence="1">Uncharacterized protein</fullName>
    </submittedName>
</protein>
<accession>A0A8B6RYM5</accession>
<proteinExistence type="predicted"/>
<organism evidence="1 2">
    <name type="scientific">Leptospira stimsonii</name>
    <dbReference type="NCBI Taxonomy" id="2202203"/>
    <lineage>
        <taxon>Bacteria</taxon>
        <taxon>Pseudomonadati</taxon>
        <taxon>Spirochaetota</taxon>
        <taxon>Spirochaetia</taxon>
        <taxon>Leptospirales</taxon>
        <taxon>Leptospiraceae</taxon>
        <taxon>Leptospira</taxon>
    </lineage>
</organism>
<gene>
    <name evidence="1" type="ORF">DLM78_11670</name>
</gene>
<evidence type="ECO:0000313" key="1">
    <source>
        <dbReference type="EMBL" id="RHX86465.1"/>
    </source>
</evidence>
<comment type="caution">
    <text evidence="1">The sequence shown here is derived from an EMBL/GenBank/DDBJ whole genome shotgun (WGS) entry which is preliminary data.</text>
</comment>
<name>A0A8B6RYM5_9LEPT</name>
<sequence>MDSFWFFSKEESNSFVQKMSAGSERFCLNSVDSLLRKMEGEIKVFLCISIQTSKHLDRKNQVRILHRK</sequence>
<dbReference type="AlphaFoldDB" id="A0A8B6RYM5"/>
<reference evidence="2" key="1">
    <citation type="submission" date="2018-05" db="EMBL/GenBank/DDBJ databases">
        <title>Leptospira yasudae sp. nov. and Leptospira stimsonii sp. nov., two pathogenic species of the genus Leptospira isolated from environmental sources.</title>
        <authorList>
            <person name="Casanovas-Massana A."/>
            <person name="Hamond C."/>
            <person name="Santos L.A."/>
            <person name="Hacker K.P."/>
            <person name="Balassiano I."/>
            <person name="Medeiros M.A."/>
            <person name="Reis M.G."/>
            <person name="Ko A.I."/>
            <person name="Wunder E.A."/>
        </authorList>
    </citation>
    <scope>NUCLEOTIDE SEQUENCE [LARGE SCALE GENOMIC DNA]</scope>
    <source>
        <strain evidence="2">AMB6-RJ</strain>
    </source>
</reference>